<gene>
    <name evidence="1" type="ORF">METZ01_LOCUS373507</name>
</gene>
<dbReference type="AlphaFoldDB" id="A0A382TF78"/>
<feature type="non-terminal residue" evidence="1">
    <location>
        <position position="1"/>
    </location>
</feature>
<feature type="non-terminal residue" evidence="1">
    <location>
        <position position="72"/>
    </location>
</feature>
<accession>A0A382TF78</accession>
<reference evidence="1" key="1">
    <citation type="submission" date="2018-05" db="EMBL/GenBank/DDBJ databases">
        <authorList>
            <person name="Lanie J.A."/>
            <person name="Ng W.-L."/>
            <person name="Kazmierczak K.M."/>
            <person name="Andrzejewski T.M."/>
            <person name="Davidsen T.M."/>
            <person name="Wayne K.J."/>
            <person name="Tettelin H."/>
            <person name="Glass J.I."/>
            <person name="Rusch D."/>
            <person name="Podicherti R."/>
            <person name="Tsui H.-C.T."/>
            <person name="Winkler M.E."/>
        </authorList>
    </citation>
    <scope>NUCLEOTIDE SEQUENCE</scope>
</reference>
<organism evidence="1">
    <name type="scientific">marine metagenome</name>
    <dbReference type="NCBI Taxonomy" id="408172"/>
    <lineage>
        <taxon>unclassified sequences</taxon>
        <taxon>metagenomes</taxon>
        <taxon>ecological metagenomes</taxon>
    </lineage>
</organism>
<proteinExistence type="predicted"/>
<protein>
    <submittedName>
        <fullName evidence="1">Uncharacterized protein</fullName>
    </submittedName>
</protein>
<dbReference type="EMBL" id="UINC01136100">
    <property type="protein sequence ID" value="SVD20653.1"/>
    <property type="molecule type" value="Genomic_DNA"/>
</dbReference>
<name>A0A382TF78_9ZZZZ</name>
<sequence length="72" mass="8631">VPEEYSNGELKQLDLLERIAKRSLKHQWPGKKHEIITQRDHWEKGNNEKLSDNELIYKAKYRTKINIDLCAR</sequence>
<evidence type="ECO:0000313" key="1">
    <source>
        <dbReference type="EMBL" id="SVD20653.1"/>
    </source>
</evidence>